<evidence type="ECO:0000256" key="2">
    <source>
        <dbReference type="SAM" id="Phobius"/>
    </source>
</evidence>
<keyword evidence="2" id="KW-1133">Transmembrane helix</keyword>
<evidence type="ECO:0000313" key="3">
    <source>
        <dbReference type="EMBL" id="SGY43959.1"/>
    </source>
</evidence>
<feature type="compositionally biased region" description="Polar residues" evidence="1">
    <location>
        <begin position="44"/>
        <end position="53"/>
    </location>
</feature>
<feature type="transmembrane region" description="Helical" evidence="2">
    <location>
        <begin position="88"/>
        <end position="107"/>
    </location>
</feature>
<keyword evidence="2" id="KW-0472">Membrane</keyword>
<feature type="compositionally biased region" description="Polar residues" evidence="1">
    <location>
        <begin position="20"/>
        <end position="30"/>
    </location>
</feature>
<feature type="region of interest" description="Disordered" evidence="1">
    <location>
        <begin position="20"/>
        <end position="53"/>
    </location>
</feature>
<organism evidence="3 4">
    <name type="scientific">Microbotryum silenes-dioicae</name>
    <dbReference type="NCBI Taxonomy" id="796604"/>
    <lineage>
        <taxon>Eukaryota</taxon>
        <taxon>Fungi</taxon>
        <taxon>Dikarya</taxon>
        <taxon>Basidiomycota</taxon>
        <taxon>Pucciniomycotina</taxon>
        <taxon>Microbotryomycetes</taxon>
        <taxon>Microbotryales</taxon>
        <taxon>Microbotryaceae</taxon>
        <taxon>Microbotryum</taxon>
    </lineage>
</organism>
<protein>
    <submittedName>
        <fullName evidence="3">BQ5605_C001g00092 protein</fullName>
    </submittedName>
</protein>
<dbReference type="Proteomes" id="UP000249464">
    <property type="component" value="Unassembled WGS sequence"/>
</dbReference>
<proteinExistence type="predicted"/>
<sequence>MSQLSEQLLTADLAPFSSSRFAEQQPQISANAAAAPVLTPRSPSPSTDVTPRPSVRQSYLRSAFDNTVAWATSSARHLWYMFVHDHHVLFDIFLALGGFATLTVYYLRVKSYLRFGAGLGFFLSAMGVTTFIPRPSLRPTVK</sequence>
<gene>
    <name evidence="3" type="primary">BQ5605_C001g00092</name>
    <name evidence="3" type="ORF">BQ5605_C001G00092</name>
</gene>
<evidence type="ECO:0000256" key="1">
    <source>
        <dbReference type="SAM" id="MobiDB-lite"/>
    </source>
</evidence>
<accession>A0A2X0MPN9</accession>
<dbReference type="EMBL" id="FQNC01000043">
    <property type="protein sequence ID" value="SGY43959.1"/>
    <property type="molecule type" value="Genomic_DNA"/>
</dbReference>
<keyword evidence="4" id="KW-1185">Reference proteome</keyword>
<name>A0A2X0MPN9_9BASI</name>
<evidence type="ECO:0000313" key="4">
    <source>
        <dbReference type="Proteomes" id="UP000249464"/>
    </source>
</evidence>
<keyword evidence="2" id="KW-0812">Transmembrane</keyword>
<feature type="transmembrane region" description="Helical" evidence="2">
    <location>
        <begin position="113"/>
        <end position="132"/>
    </location>
</feature>
<reference evidence="3 4" key="1">
    <citation type="submission" date="2016-11" db="EMBL/GenBank/DDBJ databases">
        <authorList>
            <person name="Jaros S."/>
            <person name="Januszkiewicz K."/>
            <person name="Wedrychowicz H."/>
        </authorList>
    </citation>
    <scope>NUCLEOTIDE SEQUENCE [LARGE SCALE GENOMIC DNA]</scope>
</reference>
<dbReference type="AlphaFoldDB" id="A0A2X0MPN9"/>